<sequence>MNQYFVYILHCADQSYYTGVTNNLERRFVEHETGINSQCYTYKRRPLKLVFHERFENVNQAIAFEKQVKGWSRIKKEAIINGKWEILPELSKRKM</sequence>
<dbReference type="CDD" id="cd10456">
    <property type="entry name" value="GIY-YIG_UPF0213"/>
    <property type="match status" value="1"/>
</dbReference>
<feature type="domain" description="GIY-YIG" evidence="2">
    <location>
        <begin position="2"/>
        <end position="78"/>
    </location>
</feature>
<dbReference type="PANTHER" id="PTHR34477:SF1">
    <property type="entry name" value="UPF0213 PROTEIN YHBQ"/>
    <property type="match status" value="1"/>
</dbReference>
<dbReference type="Gene3D" id="3.40.1440.10">
    <property type="entry name" value="GIY-YIG endonuclease"/>
    <property type="match status" value="1"/>
</dbReference>
<comment type="similarity">
    <text evidence="1">Belongs to the UPF0213 family.</text>
</comment>
<dbReference type="InterPro" id="IPR050190">
    <property type="entry name" value="UPF0213_domain"/>
</dbReference>
<proteinExistence type="inferred from homology"/>
<name>A0A965ZE54_9SPHI</name>
<dbReference type="PROSITE" id="PS50164">
    <property type="entry name" value="GIY_YIG"/>
    <property type="match status" value="1"/>
</dbReference>
<evidence type="ECO:0000313" key="4">
    <source>
        <dbReference type="Proteomes" id="UP000638732"/>
    </source>
</evidence>
<dbReference type="RefSeq" id="WP_166585166.1">
    <property type="nucleotide sequence ID" value="NZ_WWEO01000041.1"/>
</dbReference>
<accession>A0A965ZE54</accession>
<evidence type="ECO:0000313" key="3">
    <source>
        <dbReference type="EMBL" id="NCD69180.1"/>
    </source>
</evidence>
<gene>
    <name evidence="3" type="ORF">GSY63_07415</name>
</gene>
<protein>
    <submittedName>
        <fullName evidence="3">GIY-YIG nuclease family protein</fullName>
    </submittedName>
</protein>
<dbReference type="SUPFAM" id="SSF82771">
    <property type="entry name" value="GIY-YIG endonuclease"/>
    <property type="match status" value="1"/>
</dbReference>
<dbReference type="Pfam" id="PF01541">
    <property type="entry name" value="GIY-YIG"/>
    <property type="match status" value="1"/>
</dbReference>
<evidence type="ECO:0000259" key="2">
    <source>
        <dbReference type="PROSITE" id="PS50164"/>
    </source>
</evidence>
<dbReference type="EMBL" id="WWEO01000041">
    <property type="protein sequence ID" value="NCD69180.1"/>
    <property type="molecule type" value="Genomic_DNA"/>
</dbReference>
<dbReference type="AlphaFoldDB" id="A0A965ZE54"/>
<keyword evidence="4" id="KW-1185">Reference proteome</keyword>
<dbReference type="InterPro" id="IPR035901">
    <property type="entry name" value="GIY-YIG_endonuc_sf"/>
</dbReference>
<comment type="caution">
    <text evidence="3">The sequence shown here is derived from an EMBL/GenBank/DDBJ whole genome shotgun (WGS) entry which is preliminary data.</text>
</comment>
<evidence type="ECO:0000256" key="1">
    <source>
        <dbReference type="ARBA" id="ARBA00007435"/>
    </source>
</evidence>
<dbReference type="InterPro" id="IPR000305">
    <property type="entry name" value="GIY-YIG_endonuc"/>
</dbReference>
<reference evidence="3" key="1">
    <citation type="submission" date="2020-01" db="EMBL/GenBank/DDBJ databases">
        <authorList>
            <person name="Seo Y.L."/>
        </authorList>
    </citation>
    <scope>NUCLEOTIDE SEQUENCE</scope>
    <source>
        <strain evidence="3">R11</strain>
    </source>
</reference>
<dbReference type="Proteomes" id="UP000638732">
    <property type="component" value="Unassembled WGS sequence"/>
</dbReference>
<dbReference type="PANTHER" id="PTHR34477">
    <property type="entry name" value="UPF0213 PROTEIN YHBQ"/>
    <property type="match status" value="1"/>
</dbReference>
<reference evidence="3" key="2">
    <citation type="submission" date="2020-10" db="EMBL/GenBank/DDBJ databases">
        <title>Mucilaginibacter sp. nov., isolated from soil.</title>
        <authorList>
            <person name="Jeon C.O."/>
        </authorList>
    </citation>
    <scope>NUCLEOTIDE SEQUENCE</scope>
    <source>
        <strain evidence="3">R11</strain>
    </source>
</reference>
<organism evidence="3 4">
    <name type="scientific">Mucilaginibacter agri</name>
    <dbReference type="NCBI Taxonomy" id="2695265"/>
    <lineage>
        <taxon>Bacteria</taxon>
        <taxon>Pseudomonadati</taxon>
        <taxon>Bacteroidota</taxon>
        <taxon>Sphingobacteriia</taxon>
        <taxon>Sphingobacteriales</taxon>
        <taxon>Sphingobacteriaceae</taxon>
        <taxon>Mucilaginibacter</taxon>
    </lineage>
</organism>